<dbReference type="EnsemblMetazoa" id="XM_031930046">
    <property type="protein sequence ID" value="XP_031785906"/>
    <property type="gene ID" value="LOC107981899"/>
</dbReference>
<dbReference type="RefSeq" id="XP_032457903.1">
    <property type="nucleotide sequence ID" value="XM_032602012.1"/>
</dbReference>
<dbReference type="PANTHER" id="PTHR33480:SF1">
    <property type="entry name" value="TYR RECOMBINASE DOMAIN-CONTAINING PROTEIN"/>
    <property type="match status" value="1"/>
</dbReference>
<dbReference type="GeneID" id="107981899"/>
<proteinExistence type="predicted"/>
<dbReference type="AlphaFoldDB" id="A0A7M7TEK7"/>
<evidence type="ECO:0000313" key="2">
    <source>
        <dbReference type="Proteomes" id="UP000002358"/>
    </source>
</evidence>
<dbReference type="RefSeq" id="XP_031785907.1">
    <property type="nucleotide sequence ID" value="XM_031930047.1"/>
</dbReference>
<dbReference type="Proteomes" id="UP000002358">
    <property type="component" value="Unassembled WGS sequence"/>
</dbReference>
<dbReference type="EnsemblMetazoa" id="XM_032602012">
    <property type="protein sequence ID" value="XP_032457903"/>
    <property type="gene ID" value="LOC107981899"/>
</dbReference>
<reference evidence="1" key="1">
    <citation type="submission" date="2021-01" db="UniProtKB">
        <authorList>
            <consortium name="EnsemblMetazoa"/>
        </authorList>
    </citation>
    <scope>IDENTIFICATION</scope>
</reference>
<dbReference type="RefSeq" id="XP_031785905.1">
    <property type="nucleotide sequence ID" value="XM_031930045.1"/>
</dbReference>
<dbReference type="KEGG" id="nvi:107981899"/>
<dbReference type="OrthoDB" id="8068359at2759"/>
<dbReference type="PANTHER" id="PTHR33480">
    <property type="entry name" value="SET DOMAIN-CONTAINING PROTEIN-RELATED"/>
    <property type="match status" value="1"/>
</dbReference>
<accession>A0A7M7TEK7</accession>
<evidence type="ECO:0000313" key="1">
    <source>
        <dbReference type="EnsemblMetazoa" id="XP_032457903"/>
    </source>
</evidence>
<protein>
    <submittedName>
        <fullName evidence="1">Uncharacterized protein</fullName>
    </submittedName>
</protein>
<dbReference type="EnsemblMetazoa" id="XM_031930045">
    <property type="protein sequence ID" value="XP_031785905"/>
    <property type="gene ID" value="LOC107981899"/>
</dbReference>
<dbReference type="InParanoid" id="A0A7M7TEK7"/>
<organism evidence="1 2">
    <name type="scientific">Nasonia vitripennis</name>
    <name type="common">Parasitic wasp</name>
    <dbReference type="NCBI Taxonomy" id="7425"/>
    <lineage>
        <taxon>Eukaryota</taxon>
        <taxon>Metazoa</taxon>
        <taxon>Ecdysozoa</taxon>
        <taxon>Arthropoda</taxon>
        <taxon>Hexapoda</taxon>
        <taxon>Insecta</taxon>
        <taxon>Pterygota</taxon>
        <taxon>Neoptera</taxon>
        <taxon>Endopterygota</taxon>
        <taxon>Hymenoptera</taxon>
        <taxon>Apocrita</taxon>
        <taxon>Proctotrupomorpha</taxon>
        <taxon>Chalcidoidea</taxon>
        <taxon>Pteromalidae</taxon>
        <taxon>Pteromalinae</taxon>
        <taxon>Nasonia</taxon>
    </lineage>
</organism>
<dbReference type="EnsemblMetazoa" id="XM_031930047">
    <property type="protein sequence ID" value="XP_031785907"/>
    <property type="gene ID" value="LOC107981899"/>
</dbReference>
<sequence>MSELDEEEFLKGITKLINLGDYNVNVSESANKEELYGVRILNQKQILHGIEDEDTGEYTFPKKPSSGKPTVVLRETSDGRKIPVMYNDELSTEESSESYAPCKYCFKYLKKSYMRKHKCDSSDRVTDAKGFLKECENLIPDIHTEASERLRNLVLKKMAPGEIKDIIKRDKCIFLYGNDLVDYYNKDHNYSMISHQLRILGDLVKNMRKRDKDIQFLEDSLKVDKVTLLCDVLKIMADHDVDTGLLTKVNKIPELTTLLKKVVKFFKAYYAEKKKKNYYLN</sequence>
<name>A0A7M7TEK7_NASVI</name>
<keyword evidence="2" id="KW-1185">Reference proteome</keyword>
<dbReference type="RefSeq" id="XP_031785906.1">
    <property type="nucleotide sequence ID" value="XM_031930046.1"/>
</dbReference>